<dbReference type="Gene3D" id="3.40.50.80">
    <property type="entry name" value="Nucleotide-binding domain of ferredoxin-NADP reductase (FNR) module"/>
    <property type="match status" value="1"/>
</dbReference>
<evidence type="ECO:0000256" key="5">
    <source>
        <dbReference type="ARBA" id="ARBA00022643"/>
    </source>
</evidence>
<evidence type="ECO:0000256" key="9">
    <source>
        <dbReference type="ARBA" id="ARBA00022857"/>
    </source>
</evidence>
<dbReference type="GO" id="GO:0005789">
    <property type="term" value="C:endoplasmic reticulum membrane"/>
    <property type="evidence" value="ECO:0007669"/>
    <property type="project" value="UniProtKB-SubCell"/>
</dbReference>
<keyword evidence="9 18" id="KW-0521">NADP</keyword>
<evidence type="ECO:0000256" key="14">
    <source>
        <dbReference type="ARBA" id="ARBA00023098"/>
    </source>
</evidence>
<keyword evidence="3" id="KW-0444">Lipid biosynthesis</keyword>
<keyword evidence="17" id="KW-0753">Steroid metabolism</keyword>
<feature type="domain" description="Flavodoxin-like" evidence="19">
    <location>
        <begin position="81"/>
        <end position="243"/>
    </location>
</feature>
<dbReference type="EMBL" id="QZAL01000185">
    <property type="protein sequence ID" value="THW34270.1"/>
    <property type="molecule type" value="Genomic_DNA"/>
</dbReference>
<evidence type="ECO:0000256" key="7">
    <source>
        <dbReference type="ARBA" id="ARBA00022824"/>
    </source>
</evidence>
<dbReference type="SUPFAM" id="SSF52218">
    <property type="entry name" value="Flavoproteins"/>
    <property type="match status" value="1"/>
</dbReference>
<evidence type="ECO:0000256" key="2">
    <source>
        <dbReference type="ARBA" id="ARBA00001974"/>
    </source>
</evidence>
<comment type="caution">
    <text evidence="21">The sequence shown here is derived from an EMBL/GenBank/DDBJ whole genome shotgun (WGS) entry which is preliminary data.</text>
</comment>
<evidence type="ECO:0000256" key="15">
    <source>
        <dbReference type="ARBA" id="ARBA00023136"/>
    </source>
</evidence>
<dbReference type="GO" id="GO:0016126">
    <property type="term" value="P:sterol biosynthetic process"/>
    <property type="evidence" value="ECO:0007669"/>
    <property type="project" value="UniProtKB-KW"/>
</dbReference>
<protein>
    <recommendedName>
        <fullName evidence="18">NADPH--cytochrome P450 reductase</fullName>
        <ecNumber evidence="18">1.6.2.4</ecNumber>
    </recommendedName>
</protein>
<gene>
    <name evidence="21" type="ORF">D6D22_08702</name>
</gene>
<evidence type="ECO:0000256" key="12">
    <source>
        <dbReference type="ARBA" id="ARBA00023002"/>
    </source>
</evidence>
<dbReference type="PANTHER" id="PTHR19384">
    <property type="entry name" value="NITRIC OXIDE SYNTHASE-RELATED"/>
    <property type="match status" value="1"/>
</dbReference>
<dbReference type="PROSITE" id="PS51384">
    <property type="entry name" value="FAD_FR"/>
    <property type="match status" value="1"/>
</dbReference>
<keyword evidence="15 18" id="KW-0472">Membrane</keyword>
<keyword evidence="7 18" id="KW-0256">Endoplasmic reticulum</keyword>
<dbReference type="InterPro" id="IPR017938">
    <property type="entry name" value="Riboflavin_synthase-like_b-brl"/>
</dbReference>
<evidence type="ECO:0000256" key="4">
    <source>
        <dbReference type="ARBA" id="ARBA00022630"/>
    </source>
</evidence>
<feature type="domain" description="FAD-binding FR-type" evidence="20">
    <location>
        <begin position="293"/>
        <end position="535"/>
    </location>
</feature>
<dbReference type="InterPro" id="IPR001433">
    <property type="entry name" value="OxRdtase_FAD/NAD-bd"/>
</dbReference>
<keyword evidence="8" id="KW-0274">FAD</keyword>
<keyword evidence="16" id="KW-1207">Sterol metabolism</keyword>
<dbReference type="EC" id="1.6.2.4" evidence="18"/>
<evidence type="ECO:0000256" key="13">
    <source>
        <dbReference type="ARBA" id="ARBA00023011"/>
    </source>
</evidence>
<proteinExistence type="inferred from homology"/>
<accession>A0A4S8XAS7</accession>
<dbReference type="InterPro" id="IPR029039">
    <property type="entry name" value="Flavoprotein-like_sf"/>
</dbReference>
<organism evidence="21 22">
    <name type="scientific">Aureobasidium pullulans</name>
    <name type="common">Black yeast</name>
    <name type="synonym">Pullularia pullulans</name>
    <dbReference type="NCBI Taxonomy" id="5580"/>
    <lineage>
        <taxon>Eukaryota</taxon>
        <taxon>Fungi</taxon>
        <taxon>Dikarya</taxon>
        <taxon>Ascomycota</taxon>
        <taxon>Pezizomycotina</taxon>
        <taxon>Dothideomycetes</taxon>
        <taxon>Dothideomycetidae</taxon>
        <taxon>Dothideales</taxon>
        <taxon>Saccotheciaceae</taxon>
        <taxon>Aureobasidium</taxon>
    </lineage>
</organism>
<keyword evidence="11" id="KW-1133">Transmembrane helix</keyword>
<reference evidence="21 22" key="1">
    <citation type="submission" date="2018-10" db="EMBL/GenBank/DDBJ databases">
        <title>Fifty Aureobasidium pullulans genomes reveal a recombining polyextremotolerant generalist.</title>
        <authorList>
            <person name="Gostincar C."/>
            <person name="Turk M."/>
            <person name="Zajc J."/>
            <person name="Gunde-Cimerman N."/>
        </authorList>
    </citation>
    <scope>NUCLEOTIDE SEQUENCE [LARGE SCALE GENOMIC DNA]</scope>
    <source>
        <strain evidence="21 22">EXF-11013</strain>
    </source>
</reference>
<dbReference type="GO" id="GO:0050660">
    <property type="term" value="F:flavin adenine dinucleotide binding"/>
    <property type="evidence" value="ECO:0007669"/>
    <property type="project" value="TreeGrafter"/>
</dbReference>
<evidence type="ECO:0000256" key="17">
    <source>
        <dbReference type="ARBA" id="ARBA00023221"/>
    </source>
</evidence>
<keyword evidence="13" id="KW-0756">Sterol biosynthesis</keyword>
<name>A0A4S8XAS7_AURPU</name>
<keyword evidence="12 18" id="KW-0560">Oxidoreductase</keyword>
<dbReference type="PIRSF" id="PIRSF000208">
    <property type="entry name" value="P450R"/>
    <property type="match status" value="1"/>
</dbReference>
<keyword evidence="6" id="KW-0812">Transmembrane</keyword>
<dbReference type="InterPro" id="IPR023208">
    <property type="entry name" value="P450R"/>
</dbReference>
<comment type="similarity">
    <text evidence="18">In the C-terminal section; belongs to the flavoprotein pyridine nucleotide cytochrome reductase family.</text>
</comment>
<dbReference type="FunFam" id="3.40.50.80:FF:000001">
    <property type="entry name" value="NADPH--cytochrome P450 reductase 1"/>
    <property type="match status" value="1"/>
</dbReference>
<dbReference type="SUPFAM" id="SSF52343">
    <property type="entry name" value="Ferredoxin reductase-like, C-terminal NADP-linked domain"/>
    <property type="match status" value="1"/>
</dbReference>
<keyword evidence="10" id="KW-0752">Steroid biosynthesis</keyword>
<dbReference type="InterPro" id="IPR039261">
    <property type="entry name" value="FNR_nucleotide-bd"/>
</dbReference>
<keyword evidence="14" id="KW-0443">Lipid metabolism</keyword>
<evidence type="ECO:0000256" key="6">
    <source>
        <dbReference type="ARBA" id="ARBA00022692"/>
    </source>
</evidence>
<evidence type="ECO:0000259" key="20">
    <source>
        <dbReference type="PROSITE" id="PS51384"/>
    </source>
</evidence>
<evidence type="ECO:0000256" key="10">
    <source>
        <dbReference type="ARBA" id="ARBA00022955"/>
    </source>
</evidence>
<evidence type="ECO:0000256" key="1">
    <source>
        <dbReference type="ARBA" id="ARBA00001917"/>
    </source>
</evidence>
<evidence type="ECO:0000256" key="16">
    <source>
        <dbReference type="ARBA" id="ARBA00023166"/>
    </source>
</evidence>
<dbReference type="InterPro" id="IPR008254">
    <property type="entry name" value="Flavodoxin/NO_synth"/>
</dbReference>
<evidence type="ECO:0000313" key="21">
    <source>
        <dbReference type="EMBL" id="THW34270.1"/>
    </source>
</evidence>
<dbReference type="InterPro" id="IPR017927">
    <property type="entry name" value="FAD-bd_FR_type"/>
</dbReference>
<evidence type="ECO:0000256" key="18">
    <source>
        <dbReference type="PIRNR" id="PIRNR000208"/>
    </source>
</evidence>
<dbReference type="InterPro" id="IPR001094">
    <property type="entry name" value="Flavdoxin-like"/>
</dbReference>
<dbReference type="GO" id="GO:0003958">
    <property type="term" value="F:NADPH-hemoprotein reductase activity"/>
    <property type="evidence" value="ECO:0007669"/>
    <property type="project" value="UniProtKB-EC"/>
</dbReference>
<dbReference type="Gene3D" id="2.40.30.10">
    <property type="entry name" value="Translation factors"/>
    <property type="match status" value="1"/>
</dbReference>
<dbReference type="GO" id="GO:0005829">
    <property type="term" value="C:cytosol"/>
    <property type="evidence" value="ECO:0007669"/>
    <property type="project" value="TreeGrafter"/>
</dbReference>
<dbReference type="InterPro" id="IPR003097">
    <property type="entry name" value="CysJ-like_FAD-binding"/>
</dbReference>
<comment type="subcellular location">
    <subcellularLocation>
        <location evidence="18">Endoplasmic reticulum membrane</location>
    </subcellularLocation>
</comment>
<dbReference type="InterPro" id="IPR001709">
    <property type="entry name" value="Flavoprot_Pyr_Nucl_cyt_Rdtase"/>
</dbReference>
<comment type="catalytic activity">
    <reaction evidence="18">
        <text>2 oxidized [cytochrome P450] + NADPH = 2 reduced [cytochrome P450] + NADP(+) + H(+)</text>
        <dbReference type="Rhea" id="RHEA:24040"/>
        <dbReference type="Rhea" id="RHEA-COMP:14627"/>
        <dbReference type="Rhea" id="RHEA-COMP:14628"/>
        <dbReference type="ChEBI" id="CHEBI:15378"/>
        <dbReference type="ChEBI" id="CHEBI:55376"/>
        <dbReference type="ChEBI" id="CHEBI:57783"/>
        <dbReference type="ChEBI" id="CHEBI:58349"/>
        <dbReference type="ChEBI" id="CHEBI:60344"/>
        <dbReference type="EC" id="1.6.2.4"/>
    </reaction>
</comment>
<comment type="cofactor">
    <cofactor evidence="1">
        <name>FMN</name>
        <dbReference type="ChEBI" id="CHEBI:58210"/>
    </cofactor>
</comment>
<dbReference type="Gene3D" id="1.20.990.10">
    <property type="entry name" value="NADPH-cytochrome p450 Reductase, Chain A, domain 3"/>
    <property type="match status" value="1"/>
</dbReference>
<evidence type="ECO:0000256" key="11">
    <source>
        <dbReference type="ARBA" id="ARBA00022989"/>
    </source>
</evidence>
<keyword evidence="5" id="KW-0288">FMN</keyword>
<dbReference type="Pfam" id="PF00258">
    <property type="entry name" value="Flavodoxin_1"/>
    <property type="match status" value="1"/>
</dbReference>
<dbReference type="Gene3D" id="3.40.50.360">
    <property type="match status" value="1"/>
</dbReference>
<evidence type="ECO:0000259" key="19">
    <source>
        <dbReference type="PROSITE" id="PS50902"/>
    </source>
</evidence>
<evidence type="ECO:0000256" key="3">
    <source>
        <dbReference type="ARBA" id="ARBA00022516"/>
    </source>
</evidence>
<comment type="function">
    <text evidence="18">This enzyme is required for electron transfer from NADP to cytochrome P450.</text>
</comment>
<dbReference type="PROSITE" id="PS50902">
    <property type="entry name" value="FLAVODOXIN_LIKE"/>
    <property type="match status" value="1"/>
</dbReference>
<dbReference type="PRINTS" id="PR00371">
    <property type="entry name" value="FPNCR"/>
</dbReference>
<dbReference type="GO" id="GO:0010181">
    <property type="term" value="F:FMN binding"/>
    <property type="evidence" value="ECO:0007669"/>
    <property type="project" value="InterPro"/>
</dbReference>
<dbReference type="Proteomes" id="UP000310687">
    <property type="component" value="Unassembled WGS sequence"/>
</dbReference>
<comment type="cofactor">
    <cofactor evidence="2">
        <name>FAD</name>
        <dbReference type="ChEBI" id="CHEBI:57692"/>
    </cofactor>
</comment>
<dbReference type="PANTHER" id="PTHR19384:SF17">
    <property type="entry name" value="NADPH--CYTOCHROME P450 REDUCTASE"/>
    <property type="match status" value="1"/>
</dbReference>
<keyword evidence="4" id="KW-0285">Flavoprotein</keyword>
<dbReference type="Pfam" id="PF00175">
    <property type="entry name" value="NAD_binding_1"/>
    <property type="match status" value="1"/>
</dbReference>
<evidence type="ECO:0000256" key="8">
    <source>
        <dbReference type="ARBA" id="ARBA00022827"/>
    </source>
</evidence>
<dbReference type="SUPFAM" id="SSF63380">
    <property type="entry name" value="Riboflavin synthase domain-like"/>
    <property type="match status" value="1"/>
</dbReference>
<dbReference type="AlphaFoldDB" id="A0A4S8XAS7"/>
<evidence type="ECO:0000313" key="22">
    <source>
        <dbReference type="Proteomes" id="UP000310687"/>
    </source>
</evidence>
<sequence length="721" mass="79703">MANSTHLLDSQSSSFELGAERNMLLTLIGTVVLAAALGFRLTGKSCSTPLPSSKIGSTGPSDDNYDARNIRHYISSQGHDGILFYGSQTGTAEEFARRLGKAIRDSFDLSIGIADLEDYDMETLSALTTYRTKAAKSCFVGFVVATYGDGEPTDNAVAFNNLLTDDSMLFTGSDERSDQTLKGLHYLAFGLGNNTYEAYNYMVRHISSRLDSLGATRIGDAGEGDDGAGTMDEDFIRWKDSTLQTMAETLGFSKSEKEWKPSVIISVESGIDHMDSNVDLGNRSVLEHEEGKKSLILTEIVHAKQLYASTDQSRRECMHIEFDLPRTGLTYVTGDHVGIWPTNPEPEVDRLLRILALHERKDQVILTHSNDASAQKGSKNFTTHAAVLRHQMEICGVISRESLQILTQFTPTNESRDLLLSLSKDVAHFHSFVTSRCLNLAQLLEIASQGRPWNTLPFATLYDILPALRPRYYSISSSSTEYPNSIHITAAITRQVFDGGNHTFHGVTSNYLRALAQRTDPSSIDSPAHLSFALTDPRAQATLLPCAIFVRPSTFRLPPNSQTPIIMIGPGTGVAPFRAFVQERKRMARCGIEIGKSVLYFGCRRRSDDFLYADEWAVAASVLGDGFVLRTAFSRDGNEKIYVTHRLRQDAKDIFALLENQAAWIYICGDAKGMAKDVREVLVDVVVSEGKMSESAGKDYLHRLKSTGRFHLHTIFITALL</sequence>
<dbReference type="PRINTS" id="PR00369">
    <property type="entry name" value="FLAVODOXIN"/>
</dbReference>
<dbReference type="Pfam" id="PF00667">
    <property type="entry name" value="FAD_binding_1"/>
    <property type="match status" value="1"/>
</dbReference>
<dbReference type="InterPro" id="IPR023173">
    <property type="entry name" value="NADPH_Cyt_P450_Rdtase_alpha"/>
</dbReference>